<keyword evidence="1" id="KW-0812">Transmembrane</keyword>
<feature type="domain" description="WxL Interacting Protein host binding" evidence="3">
    <location>
        <begin position="161"/>
        <end position="290"/>
    </location>
</feature>
<dbReference type="RefSeq" id="WP_159173212.1">
    <property type="nucleotide sequence ID" value="NZ_LR732312.1"/>
</dbReference>
<feature type="domain" description="WxL Interacting Protein peptidoglycan binding" evidence="2">
    <location>
        <begin position="33"/>
        <end position="151"/>
    </location>
</feature>
<accession>A0A653I8D4</accession>
<keyword evidence="5" id="KW-1185">Reference proteome</keyword>
<evidence type="ECO:0000313" key="4">
    <source>
        <dbReference type="EMBL" id="VWX35293.1"/>
    </source>
</evidence>
<dbReference type="Pfam" id="PF06030">
    <property type="entry name" value="WxLIP_PGBD"/>
    <property type="match status" value="1"/>
</dbReference>
<keyword evidence="1" id="KW-1133">Transmembrane helix</keyword>
<dbReference type="Proteomes" id="UP000439752">
    <property type="component" value="Unassembled WGS sequence"/>
</dbReference>
<gene>
    <name evidence="4" type="ORF">EXIGUO9Y_230072</name>
</gene>
<organism evidence="4 5">
    <name type="scientific">Exiguobacterium oxidotolerans</name>
    <dbReference type="NCBI Taxonomy" id="223958"/>
    <lineage>
        <taxon>Bacteria</taxon>
        <taxon>Bacillati</taxon>
        <taxon>Bacillota</taxon>
        <taxon>Bacilli</taxon>
        <taxon>Bacillales</taxon>
        <taxon>Bacillales Family XII. Incertae Sedis</taxon>
        <taxon>Exiguobacterium</taxon>
    </lineage>
</organism>
<proteinExistence type="predicted"/>
<keyword evidence="1" id="KW-0472">Membrane</keyword>
<evidence type="ECO:0000256" key="1">
    <source>
        <dbReference type="SAM" id="Phobius"/>
    </source>
</evidence>
<dbReference type="AlphaFoldDB" id="A0A653I8D4"/>
<sequence>MIKRGIQYLVGLIGVIYLLMTGVVVSAESNVNFSVEAIPNEFQVDSGVTYFDLRIPPEQRTDMKIRIYNHGSDDQSYLVSLRNATTNGNGLIVYEEKEPLTLAEVSLSELARVSEKPITIKAGESKIVSLKLTLPKRAIEGVLLAGIEIKKQDKPEEASAEVGVQSRQAYVIGVKVRSSIREIEPDLLFEGVKATSYLSRPSVLVTLANQAPAISEKFQVEAVVKKGGKVIVRKEMTAQFAPTTYMTFPLTSMGILKPGTYQLDVKVVGKEKNWTWQDDFTISEKQVEQMKKTVPDVEQHPNSFLGETSKMLMIVSLSIILLLLGYIYHLKRKASSE</sequence>
<dbReference type="Pfam" id="PF11797">
    <property type="entry name" value="WxLIP_HBD"/>
    <property type="match status" value="1"/>
</dbReference>
<dbReference type="InterPro" id="IPR010317">
    <property type="entry name" value="WxLIP_PGBD"/>
</dbReference>
<dbReference type="EMBL" id="CABWKQ010000016">
    <property type="protein sequence ID" value="VWX35293.1"/>
    <property type="molecule type" value="Genomic_DNA"/>
</dbReference>
<feature type="transmembrane region" description="Helical" evidence="1">
    <location>
        <begin position="311"/>
        <end position="330"/>
    </location>
</feature>
<dbReference type="InterPro" id="IPR021759">
    <property type="entry name" value="WxLIP_HBD"/>
</dbReference>
<evidence type="ECO:0000259" key="2">
    <source>
        <dbReference type="Pfam" id="PF06030"/>
    </source>
</evidence>
<protein>
    <submittedName>
        <fullName evidence="4">Uncharacterized protein</fullName>
    </submittedName>
</protein>
<name>A0A653I8D4_9BACL</name>
<reference evidence="4 5" key="1">
    <citation type="submission" date="2019-10" db="EMBL/GenBank/DDBJ databases">
        <authorList>
            <person name="Karimi E."/>
        </authorList>
    </citation>
    <scope>NUCLEOTIDE SEQUENCE [LARGE SCALE GENOMIC DNA]</scope>
    <source>
        <strain evidence="4">Exiguobacterium sp. 9Y</strain>
    </source>
</reference>
<evidence type="ECO:0000313" key="5">
    <source>
        <dbReference type="Proteomes" id="UP000439752"/>
    </source>
</evidence>
<evidence type="ECO:0000259" key="3">
    <source>
        <dbReference type="Pfam" id="PF11797"/>
    </source>
</evidence>